<keyword evidence="2" id="KW-1185">Reference proteome</keyword>
<sequence>MTGVTEQQRVWDAWLDAFSLVHEAAPADIDVACPSCGKGKVRITYTGDPERRVGYAIAWCDLCLRGIHLCRVAIHPDVEMLTFGSSDAERRAVVPNVELIAPDPWLGDEAIVVTEEVTE</sequence>
<evidence type="ECO:0000313" key="1">
    <source>
        <dbReference type="EMBL" id="GII25721.1"/>
    </source>
</evidence>
<dbReference type="Proteomes" id="UP000599074">
    <property type="component" value="Unassembled WGS sequence"/>
</dbReference>
<dbReference type="EMBL" id="BOON01000057">
    <property type="protein sequence ID" value="GII25721.1"/>
    <property type="molecule type" value="Genomic_DNA"/>
</dbReference>
<evidence type="ECO:0000313" key="2">
    <source>
        <dbReference type="Proteomes" id="UP000599074"/>
    </source>
</evidence>
<name>A0A8J3THQ5_9ACTN</name>
<accession>A0A8J3THQ5</accession>
<proteinExistence type="predicted"/>
<dbReference type="AlphaFoldDB" id="A0A8J3THQ5"/>
<organism evidence="1 2">
    <name type="scientific">Planosporangium mesophilum</name>
    <dbReference type="NCBI Taxonomy" id="689768"/>
    <lineage>
        <taxon>Bacteria</taxon>
        <taxon>Bacillati</taxon>
        <taxon>Actinomycetota</taxon>
        <taxon>Actinomycetes</taxon>
        <taxon>Micromonosporales</taxon>
        <taxon>Micromonosporaceae</taxon>
        <taxon>Planosporangium</taxon>
    </lineage>
</organism>
<reference evidence="1" key="1">
    <citation type="submission" date="2021-01" db="EMBL/GenBank/DDBJ databases">
        <title>Whole genome shotgun sequence of Planosporangium mesophilum NBRC 109066.</title>
        <authorList>
            <person name="Komaki H."/>
            <person name="Tamura T."/>
        </authorList>
    </citation>
    <scope>NUCLEOTIDE SEQUENCE</scope>
    <source>
        <strain evidence="1">NBRC 109066</strain>
    </source>
</reference>
<comment type="caution">
    <text evidence="1">The sequence shown here is derived from an EMBL/GenBank/DDBJ whole genome shotgun (WGS) entry which is preliminary data.</text>
</comment>
<gene>
    <name evidence="1" type="ORF">Pme01_53180</name>
</gene>
<protein>
    <submittedName>
        <fullName evidence="1">Uncharacterized protein</fullName>
    </submittedName>
</protein>